<organism evidence="2 3">
    <name type="scientific">Hyaloscypha variabilis (strain UAMH 11265 / GT02V1 / F)</name>
    <name type="common">Meliniomyces variabilis</name>
    <dbReference type="NCBI Taxonomy" id="1149755"/>
    <lineage>
        <taxon>Eukaryota</taxon>
        <taxon>Fungi</taxon>
        <taxon>Dikarya</taxon>
        <taxon>Ascomycota</taxon>
        <taxon>Pezizomycotina</taxon>
        <taxon>Leotiomycetes</taxon>
        <taxon>Helotiales</taxon>
        <taxon>Hyaloscyphaceae</taxon>
        <taxon>Hyaloscypha</taxon>
        <taxon>Hyaloscypha variabilis</taxon>
    </lineage>
</organism>
<proteinExistence type="predicted"/>
<feature type="domain" description="Stress-response A/B barrel" evidence="1">
    <location>
        <begin position="1"/>
        <end position="105"/>
    </location>
</feature>
<dbReference type="InterPro" id="IPR011008">
    <property type="entry name" value="Dimeric_a/b-barrel"/>
</dbReference>
<evidence type="ECO:0000313" key="3">
    <source>
        <dbReference type="Proteomes" id="UP000235786"/>
    </source>
</evidence>
<keyword evidence="3" id="KW-1185">Reference proteome</keyword>
<protein>
    <recommendedName>
        <fullName evidence="1">Stress-response A/B barrel domain-containing protein</fullName>
    </recommendedName>
</protein>
<dbReference type="AlphaFoldDB" id="A0A2J6QZU8"/>
<dbReference type="PROSITE" id="PS51502">
    <property type="entry name" value="S_R_A_B_BARREL"/>
    <property type="match status" value="1"/>
</dbReference>
<dbReference type="OrthoDB" id="1601230at2759"/>
<accession>A0A2J6QZU8</accession>
<dbReference type="Proteomes" id="UP000235786">
    <property type="component" value="Unassembled WGS sequence"/>
</dbReference>
<dbReference type="SMART" id="SM00886">
    <property type="entry name" value="Dabb"/>
    <property type="match status" value="1"/>
</dbReference>
<evidence type="ECO:0000313" key="2">
    <source>
        <dbReference type="EMBL" id="PMD31759.1"/>
    </source>
</evidence>
<gene>
    <name evidence="2" type="ORF">L207DRAFT_441510</name>
</gene>
<dbReference type="SUPFAM" id="SSF54909">
    <property type="entry name" value="Dimeric alpha+beta barrel"/>
    <property type="match status" value="1"/>
</dbReference>
<feature type="non-terminal residue" evidence="2">
    <location>
        <position position="1"/>
    </location>
</feature>
<name>A0A2J6QZU8_HYAVF</name>
<evidence type="ECO:0000259" key="1">
    <source>
        <dbReference type="PROSITE" id="PS51502"/>
    </source>
</evidence>
<dbReference type="InterPro" id="IPR013097">
    <property type="entry name" value="Dabb"/>
</dbReference>
<reference evidence="2 3" key="1">
    <citation type="submission" date="2016-04" db="EMBL/GenBank/DDBJ databases">
        <title>A degradative enzymes factory behind the ericoid mycorrhizal symbiosis.</title>
        <authorList>
            <consortium name="DOE Joint Genome Institute"/>
            <person name="Martino E."/>
            <person name="Morin E."/>
            <person name="Grelet G."/>
            <person name="Kuo A."/>
            <person name="Kohler A."/>
            <person name="Daghino S."/>
            <person name="Barry K."/>
            <person name="Choi C."/>
            <person name="Cichocki N."/>
            <person name="Clum A."/>
            <person name="Copeland A."/>
            <person name="Hainaut M."/>
            <person name="Haridas S."/>
            <person name="Labutti K."/>
            <person name="Lindquist E."/>
            <person name="Lipzen A."/>
            <person name="Khouja H.-R."/>
            <person name="Murat C."/>
            <person name="Ohm R."/>
            <person name="Olson A."/>
            <person name="Spatafora J."/>
            <person name="Veneault-Fourrey C."/>
            <person name="Henrissat B."/>
            <person name="Grigoriev I."/>
            <person name="Martin F."/>
            <person name="Perotto S."/>
        </authorList>
    </citation>
    <scope>NUCLEOTIDE SEQUENCE [LARGE SCALE GENOMIC DNA]</scope>
    <source>
        <strain evidence="2 3">F</strain>
    </source>
</reference>
<dbReference type="EMBL" id="KZ613961">
    <property type="protein sequence ID" value="PMD31759.1"/>
    <property type="molecule type" value="Genomic_DNA"/>
</dbReference>
<dbReference type="Gene3D" id="3.30.70.100">
    <property type="match status" value="1"/>
</dbReference>
<sequence>IYHIALYTFHPHLTPSEVTTSTASMLTLKDRCLHPVTGKPYILDMIAGPNMRPEVGYADGYTHALVMVFANEEDWRYYTTEDPVHTESMQTNKDWVGGRVADIRG</sequence>
<dbReference type="STRING" id="1149755.A0A2J6QZU8"/>
<dbReference type="Pfam" id="PF07876">
    <property type="entry name" value="Dabb"/>
    <property type="match status" value="1"/>
</dbReference>